<dbReference type="InParanoid" id="A0A3Q7JEC8"/>
<evidence type="ECO:0000256" key="3">
    <source>
        <dbReference type="ARBA" id="ARBA00010809"/>
    </source>
</evidence>
<dbReference type="GO" id="GO:0006325">
    <property type="term" value="P:chromatin organization"/>
    <property type="evidence" value="ECO:0007669"/>
    <property type="project" value="UniProtKB-KW"/>
</dbReference>
<evidence type="ECO:0000256" key="16">
    <source>
        <dbReference type="SAM" id="MobiDB-lite"/>
    </source>
</evidence>
<organism evidence="17">
    <name type="scientific">Solanum lycopersicum</name>
    <name type="common">Tomato</name>
    <name type="synonym">Lycopersicon esculentum</name>
    <dbReference type="NCBI Taxonomy" id="4081"/>
    <lineage>
        <taxon>Eukaryota</taxon>
        <taxon>Viridiplantae</taxon>
        <taxon>Streptophyta</taxon>
        <taxon>Embryophyta</taxon>
        <taxon>Tracheophyta</taxon>
        <taxon>Spermatophyta</taxon>
        <taxon>Magnoliopsida</taxon>
        <taxon>eudicotyledons</taxon>
        <taxon>Gunneridae</taxon>
        <taxon>Pentapetalae</taxon>
        <taxon>asterids</taxon>
        <taxon>lamiids</taxon>
        <taxon>Solanales</taxon>
        <taxon>Solanaceae</taxon>
        <taxon>Solanoideae</taxon>
        <taxon>Solaneae</taxon>
        <taxon>Solanum</taxon>
        <taxon>Solanum subgen. Lycopersicon</taxon>
    </lineage>
</organism>
<dbReference type="PaxDb" id="4081-Solyc12g095920.1.1"/>
<evidence type="ECO:0000256" key="9">
    <source>
        <dbReference type="ARBA" id="ARBA00022786"/>
    </source>
</evidence>
<dbReference type="InterPro" id="IPR026126">
    <property type="entry name" value="BABAM1"/>
</dbReference>
<evidence type="ECO:0000256" key="15">
    <source>
        <dbReference type="ARBA" id="ARBA00031038"/>
    </source>
</evidence>
<dbReference type="SMR" id="A0A3Q7JEC8"/>
<protein>
    <recommendedName>
        <fullName evidence="4">BRISC and BRCA1-A complex member 1</fullName>
    </recommendedName>
    <alternativeName>
        <fullName evidence="14">Mediator of RAP80 interactions and targeting subunit of 40 kDa</fullName>
    </alternativeName>
    <alternativeName>
        <fullName evidence="15">New component of the BRCA1-A complex</fullName>
    </alternativeName>
</protein>
<keyword evidence="10" id="KW-0156">Chromatin regulator</keyword>
<keyword evidence="11" id="KW-0234">DNA repair</keyword>
<feature type="compositionally biased region" description="Polar residues" evidence="16">
    <location>
        <begin position="242"/>
        <end position="262"/>
    </location>
</feature>
<dbReference type="GO" id="GO:0045739">
    <property type="term" value="P:positive regulation of DNA repair"/>
    <property type="evidence" value="ECO:0007669"/>
    <property type="project" value="InterPro"/>
</dbReference>
<name>A0A3Q7JEC8_SOLLC</name>
<dbReference type="KEGG" id="sly:101267881"/>
<dbReference type="CDD" id="cd21502">
    <property type="entry name" value="vWA_BABAM1"/>
    <property type="match status" value="1"/>
</dbReference>
<keyword evidence="8" id="KW-0498">Mitosis</keyword>
<dbReference type="InterPro" id="IPR036465">
    <property type="entry name" value="vWFA_dom_sf"/>
</dbReference>
<dbReference type="EnsemblPlants" id="Solyc12g095920.2.1">
    <property type="protein sequence ID" value="Solyc12g095920.2.1"/>
    <property type="gene ID" value="Solyc12g095920.2"/>
</dbReference>
<keyword evidence="18" id="KW-1185">Reference proteome</keyword>
<evidence type="ECO:0000256" key="5">
    <source>
        <dbReference type="ARBA" id="ARBA00022490"/>
    </source>
</evidence>
<keyword evidence="13" id="KW-0131">Cell cycle</keyword>
<keyword evidence="12" id="KW-0539">Nucleus</keyword>
<reference evidence="17" key="1">
    <citation type="journal article" date="2012" name="Nature">
        <title>The tomato genome sequence provides insights into fleshy fruit evolution.</title>
        <authorList>
            <consortium name="Tomato Genome Consortium"/>
        </authorList>
    </citation>
    <scope>NUCLEOTIDE SEQUENCE [LARGE SCALE GENOMIC DNA]</scope>
    <source>
        <strain evidence="17">cv. Heinz 1706</strain>
    </source>
</reference>
<dbReference type="GO" id="GO:0005737">
    <property type="term" value="C:cytoplasm"/>
    <property type="evidence" value="ECO:0007669"/>
    <property type="project" value="UniProtKB-SubCell"/>
</dbReference>
<evidence type="ECO:0000256" key="7">
    <source>
        <dbReference type="ARBA" id="ARBA00022763"/>
    </source>
</evidence>
<dbReference type="SUPFAM" id="SSF53300">
    <property type="entry name" value="vWA-like"/>
    <property type="match status" value="1"/>
</dbReference>
<comment type="similarity">
    <text evidence="3">Belongs to the BABAM1 family.</text>
</comment>
<evidence type="ECO:0000256" key="13">
    <source>
        <dbReference type="ARBA" id="ARBA00023306"/>
    </source>
</evidence>
<dbReference type="OrthoDB" id="547311at2759"/>
<dbReference type="PANTHER" id="PTHR15660">
    <property type="entry name" value="BRISC AND BRCA1-A COMPLEX MEMBER 1"/>
    <property type="match status" value="1"/>
</dbReference>
<proteinExistence type="inferred from homology"/>
<dbReference type="GeneID" id="101267881"/>
<comment type="subcellular location">
    <subcellularLocation>
        <location evidence="2">Cytoplasm</location>
    </subcellularLocation>
    <subcellularLocation>
        <location evidence="1">Nucleus</location>
    </subcellularLocation>
</comment>
<evidence type="ECO:0000256" key="12">
    <source>
        <dbReference type="ARBA" id="ARBA00023242"/>
    </source>
</evidence>
<reference evidence="17" key="2">
    <citation type="submission" date="2019-01" db="UniProtKB">
        <authorList>
            <consortium name="EnsemblPlants"/>
        </authorList>
    </citation>
    <scope>IDENTIFICATION</scope>
    <source>
        <strain evidence="17">cv. Heinz 1706</strain>
    </source>
</reference>
<sequence>MEGVEGQGSGPPAASGYTLQPTRLASEDILFCVDVDNESLVEMKVAAAGGRPYTRLDSIKQAILLFVNAKLTINPDHRFAFAALGKSASWVCKEFTSDIDSVVSACRGIAVDSPCGHADLTQLFRVAAHEAKKTRAQNRILRVVLLYCRSSIPPQHQWPATQKLFTLDVVYLHDKPGPDNCPQKVYDALVEALEHVSEYEGYIFESGQGLTRVLFRHMCTLLSHPQQRCVQDDLDIPKSLTKKSATSDSAPTDENAVVVSSQ</sequence>
<evidence type="ECO:0000256" key="14">
    <source>
        <dbReference type="ARBA" id="ARBA00030984"/>
    </source>
</evidence>
<dbReference type="OMA" id="RPQHQWP"/>
<evidence type="ECO:0000256" key="11">
    <source>
        <dbReference type="ARBA" id="ARBA00023204"/>
    </source>
</evidence>
<dbReference type="PANTHER" id="PTHR15660:SF1">
    <property type="entry name" value="BRISC AND BRCA1-A COMPLEX MEMBER 1"/>
    <property type="match status" value="1"/>
</dbReference>
<feature type="region of interest" description="Disordered" evidence="16">
    <location>
        <begin position="241"/>
        <end position="262"/>
    </location>
</feature>
<keyword evidence="5" id="KW-0963">Cytoplasm</keyword>
<dbReference type="GO" id="GO:0051301">
    <property type="term" value="P:cell division"/>
    <property type="evidence" value="ECO:0007669"/>
    <property type="project" value="UniProtKB-KW"/>
</dbReference>
<dbReference type="AlphaFoldDB" id="A0A3Q7JEC8"/>
<accession>A0A3Q7JEC8</accession>
<evidence type="ECO:0000256" key="1">
    <source>
        <dbReference type="ARBA" id="ARBA00004123"/>
    </source>
</evidence>
<evidence type="ECO:0000256" key="4">
    <source>
        <dbReference type="ARBA" id="ARBA00019437"/>
    </source>
</evidence>
<dbReference type="Proteomes" id="UP000004994">
    <property type="component" value="Chromosome 12"/>
</dbReference>
<evidence type="ECO:0000256" key="6">
    <source>
        <dbReference type="ARBA" id="ARBA00022618"/>
    </source>
</evidence>
<dbReference type="Gene3D" id="3.40.50.410">
    <property type="entry name" value="von Willebrand factor, type A domain"/>
    <property type="match status" value="1"/>
</dbReference>
<dbReference type="Gramene" id="Solyc12g095920.2.1">
    <property type="protein sequence ID" value="Solyc12g095920.2.1"/>
    <property type="gene ID" value="Solyc12g095920.2"/>
</dbReference>
<keyword evidence="9" id="KW-0833">Ubl conjugation pathway</keyword>
<keyword evidence="6" id="KW-0132">Cell division</keyword>
<dbReference type="FunCoup" id="A0A3Q7JEC8">
    <property type="interactions" value="470"/>
</dbReference>
<keyword evidence="7" id="KW-0227">DNA damage</keyword>
<dbReference type="GO" id="GO:0070552">
    <property type="term" value="C:BRISC complex"/>
    <property type="evidence" value="ECO:0007669"/>
    <property type="project" value="InterPro"/>
</dbReference>
<dbReference type="STRING" id="4081.A0A3Q7JEC8"/>
<evidence type="ECO:0000313" key="17">
    <source>
        <dbReference type="EnsemblPlants" id="Solyc12g095920.2.1"/>
    </source>
</evidence>
<evidence type="ECO:0000256" key="2">
    <source>
        <dbReference type="ARBA" id="ARBA00004496"/>
    </source>
</evidence>
<evidence type="ECO:0000313" key="18">
    <source>
        <dbReference type="Proteomes" id="UP000004994"/>
    </source>
</evidence>
<dbReference type="GO" id="GO:0006281">
    <property type="term" value="P:DNA repair"/>
    <property type="evidence" value="ECO:0007669"/>
    <property type="project" value="UniProtKB-KW"/>
</dbReference>
<evidence type="ECO:0000256" key="10">
    <source>
        <dbReference type="ARBA" id="ARBA00022853"/>
    </source>
</evidence>
<evidence type="ECO:0000256" key="8">
    <source>
        <dbReference type="ARBA" id="ARBA00022776"/>
    </source>
</evidence>